<evidence type="ECO:0008006" key="4">
    <source>
        <dbReference type="Google" id="ProtNLM"/>
    </source>
</evidence>
<name>A0ABN6ME52_9BACT</name>
<proteinExistence type="predicted"/>
<keyword evidence="3" id="KW-1185">Reference proteome</keyword>
<evidence type="ECO:0000313" key="2">
    <source>
        <dbReference type="EMBL" id="BDD89397.1"/>
    </source>
</evidence>
<feature type="signal peptide" evidence="1">
    <location>
        <begin position="1"/>
        <end position="20"/>
    </location>
</feature>
<evidence type="ECO:0000256" key="1">
    <source>
        <dbReference type="SAM" id="SignalP"/>
    </source>
</evidence>
<protein>
    <recommendedName>
        <fullName evidence="4">DUF2914 domain-containing protein</fullName>
    </recommendedName>
</protein>
<organism evidence="2 3">
    <name type="scientific">Desulfofustis limnaeus</name>
    <dbReference type="NCBI Taxonomy" id="2740163"/>
    <lineage>
        <taxon>Bacteria</taxon>
        <taxon>Pseudomonadati</taxon>
        <taxon>Thermodesulfobacteriota</taxon>
        <taxon>Desulfobulbia</taxon>
        <taxon>Desulfobulbales</taxon>
        <taxon>Desulfocapsaceae</taxon>
        <taxon>Desulfofustis</taxon>
    </lineage>
</organism>
<reference evidence="2 3" key="1">
    <citation type="submission" date="2022-01" db="EMBL/GenBank/DDBJ databases">
        <title>Desulfofustis limnae sp. nov., a novel mesophilic sulfate-reducing bacterium isolated from marsh soil.</title>
        <authorList>
            <person name="Watanabe M."/>
            <person name="Takahashi A."/>
            <person name="Kojima H."/>
            <person name="Fukui M."/>
        </authorList>
    </citation>
    <scope>NUCLEOTIDE SEQUENCE [LARGE SCALE GENOMIC DNA]</scope>
    <source>
        <strain evidence="2 3">PPLL</strain>
    </source>
</reference>
<dbReference type="EMBL" id="AP025516">
    <property type="protein sequence ID" value="BDD89397.1"/>
    <property type="molecule type" value="Genomic_DNA"/>
</dbReference>
<sequence length="147" mass="16847">MGNWVVLLAVLFVSAGPVFMAEGVSAGNACEAEMYRNAMFTEPSEAFSPYDQIYIVVDCPRIPAGTHVMLANWIHEKQGLIRSNSHEFNQPLDDRRAIYFWFKLSRRGALSSSLLNKDFHEENFGRWRVEIFLDDSLLVTRNFTIEP</sequence>
<feature type="chain" id="PRO_5047008074" description="DUF2914 domain-containing protein" evidence="1">
    <location>
        <begin position="21"/>
        <end position="147"/>
    </location>
</feature>
<keyword evidence="1" id="KW-0732">Signal</keyword>
<dbReference type="Proteomes" id="UP000830055">
    <property type="component" value="Chromosome"/>
</dbReference>
<evidence type="ECO:0000313" key="3">
    <source>
        <dbReference type="Proteomes" id="UP000830055"/>
    </source>
</evidence>
<accession>A0ABN6ME52</accession>
<dbReference type="RefSeq" id="WP_284152702.1">
    <property type="nucleotide sequence ID" value="NZ_AP025516.1"/>
</dbReference>
<gene>
    <name evidence="2" type="ORF">DPPLL_37620</name>
</gene>